<comment type="caution">
    <text evidence="2">The sequence shown here is derived from an EMBL/GenBank/DDBJ whole genome shotgun (WGS) entry which is preliminary data.</text>
</comment>
<dbReference type="Proteomes" id="UP000196531">
    <property type="component" value="Unassembled WGS sequence"/>
</dbReference>
<feature type="compositionally biased region" description="Low complexity" evidence="1">
    <location>
        <begin position="106"/>
        <end position="118"/>
    </location>
</feature>
<name>A0A1Y5FEW1_9BACT</name>
<organism evidence="2 3">
    <name type="scientific">Halobacteriovorax marinus</name>
    <dbReference type="NCBI Taxonomy" id="97084"/>
    <lineage>
        <taxon>Bacteria</taxon>
        <taxon>Pseudomonadati</taxon>
        <taxon>Bdellovibrionota</taxon>
        <taxon>Bacteriovoracia</taxon>
        <taxon>Bacteriovoracales</taxon>
        <taxon>Halobacteriovoraceae</taxon>
        <taxon>Halobacteriovorax</taxon>
    </lineage>
</organism>
<evidence type="ECO:0008006" key="4">
    <source>
        <dbReference type="Google" id="ProtNLM"/>
    </source>
</evidence>
<dbReference type="SUPFAM" id="SSF53300">
    <property type="entry name" value="vWA-like"/>
    <property type="match status" value="1"/>
</dbReference>
<feature type="compositionally biased region" description="Low complexity" evidence="1">
    <location>
        <begin position="86"/>
        <end position="98"/>
    </location>
</feature>
<feature type="compositionally biased region" description="Low complexity" evidence="1">
    <location>
        <begin position="126"/>
        <end position="137"/>
    </location>
</feature>
<sequence>MVFSTTWVRNSICLVFIMMSVTSCNEQEFYEKKFLNGAGVADKDIPSEVEIPTDSNNGGGTTTPAPTPTPTDPIVDNGGNNGGGTTTPTPTDPIVDNGGNNGGGTTTPTPTDPIVDNGGNNGGGTTTPTPTDPVIPTDPVVPTEPTINYKTIVENFTQATAKKGKVDILWVVDDSGSMGDEQKALAYNFDVFIHEFLEKKIDFQMAITTTDATSRKDGKLICSTKLLTTSAALANEKKFVSDFAKCIKVGTRGSGRERGLHTSKSFIEKNSQNWMRDDAYLVVVYVSDEEDQSYEKVSHYVDYLKSKKEKSGLIKLYSIVSKEKTSNRWETVGTRYLAASEKTGGNTAHIKNDFYKTLREMGGKIVDLIESFALSQVPHKDKVEIKVNGTAVSTGYSYDNQARTVKFLQGHIPNEGSNVEVTYSIVSGELN</sequence>
<dbReference type="EMBL" id="MAAO01000006">
    <property type="protein sequence ID" value="OUR97122.1"/>
    <property type="molecule type" value="Genomic_DNA"/>
</dbReference>
<reference evidence="3" key="1">
    <citation type="journal article" date="2017" name="Proc. Natl. Acad. Sci. U.S.A.">
        <title>Simulation of Deepwater Horizon oil plume reveals substrate specialization within a complex community of hydrocarbon-degraders.</title>
        <authorList>
            <person name="Hu P."/>
            <person name="Dubinsky E.A."/>
            <person name="Probst A.J."/>
            <person name="Wang J."/>
            <person name="Sieber C.M.K."/>
            <person name="Tom L.M."/>
            <person name="Gardinali P."/>
            <person name="Banfield J.F."/>
            <person name="Atlas R.M."/>
            <person name="Andersen G.L."/>
        </authorList>
    </citation>
    <scope>NUCLEOTIDE SEQUENCE [LARGE SCALE GENOMIC DNA]</scope>
</reference>
<gene>
    <name evidence="2" type="ORF">A9Q84_12395</name>
</gene>
<proteinExistence type="predicted"/>
<evidence type="ECO:0000313" key="3">
    <source>
        <dbReference type="Proteomes" id="UP000196531"/>
    </source>
</evidence>
<dbReference type="InterPro" id="IPR036465">
    <property type="entry name" value="vWFA_dom_sf"/>
</dbReference>
<evidence type="ECO:0000256" key="1">
    <source>
        <dbReference type="SAM" id="MobiDB-lite"/>
    </source>
</evidence>
<evidence type="ECO:0000313" key="2">
    <source>
        <dbReference type="EMBL" id="OUR97122.1"/>
    </source>
</evidence>
<protein>
    <recommendedName>
        <fullName evidence="4">VWFA domain-containing protein</fullName>
    </recommendedName>
</protein>
<dbReference type="AlphaFoldDB" id="A0A1Y5FEW1"/>
<dbReference type="Gene3D" id="3.40.50.410">
    <property type="entry name" value="von Willebrand factor, type A domain"/>
    <property type="match status" value="1"/>
</dbReference>
<feature type="region of interest" description="Disordered" evidence="1">
    <location>
        <begin position="48"/>
        <end position="137"/>
    </location>
</feature>
<accession>A0A1Y5FEW1</accession>